<reference evidence="12 13" key="1">
    <citation type="submission" date="2015-03" db="EMBL/GenBank/DDBJ databases">
        <authorList>
            <consortium name="Pathogen Informatics"/>
        </authorList>
    </citation>
    <scope>NUCLEOTIDE SEQUENCE [LARGE SCALE GENOMIC DNA]</scope>
    <source>
        <strain evidence="5 18">Bir 172</strain>
        <strain evidence="4 19">Bir 187</strain>
        <strain evidence="3 14">C09601061</strain>
        <strain evidence="9 13">G09801536</strain>
        <strain evidence="1 16">G09901357</strain>
        <strain evidence="2 15">H09601792</strain>
        <strain evidence="8 12">M09401471</strain>
        <strain evidence="7 17">P00601463</strain>
    </source>
</reference>
<dbReference type="EMBL" id="CSAD01000814">
    <property type="protein sequence ID" value="COW46165.1"/>
    <property type="molecule type" value="Genomic_DNA"/>
</dbReference>
<dbReference type="Proteomes" id="UP000300237">
    <property type="component" value="Chromosome"/>
</dbReference>
<dbReference type="EMBL" id="CNGE01000682">
    <property type="protein sequence ID" value="CKT19253.1"/>
    <property type="molecule type" value="Genomic_DNA"/>
</dbReference>
<dbReference type="Proteomes" id="UP000046680">
    <property type="component" value="Unassembled WGS sequence"/>
</dbReference>
<dbReference type="Proteomes" id="UP000048948">
    <property type="component" value="Unassembled WGS sequence"/>
</dbReference>
<dbReference type="EMBL" id="CNFU01001176">
    <property type="protein sequence ID" value="CKT12833.1"/>
    <property type="molecule type" value="Genomic_DNA"/>
</dbReference>
<protein>
    <submittedName>
        <fullName evidence="8">Uncharacterized protein</fullName>
    </submittedName>
</protein>
<evidence type="ECO:0000313" key="18">
    <source>
        <dbReference type="Proteomes" id="UP000048948"/>
    </source>
</evidence>
<evidence type="ECO:0000313" key="2">
    <source>
        <dbReference type="EMBL" id="CFE60668.1"/>
    </source>
</evidence>
<evidence type="ECO:0000313" key="22">
    <source>
        <dbReference type="Proteomes" id="UP000300237"/>
    </source>
</evidence>
<evidence type="ECO:0000313" key="17">
    <source>
        <dbReference type="Proteomes" id="UP000048600"/>
    </source>
</evidence>
<name>A0A0E7X9K6_MYCTX</name>
<dbReference type="EMBL" id="CHKL01000193">
    <property type="protein sequence ID" value="COW24690.1"/>
    <property type="molecule type" value="Genomic_DNA"/>
</dbReference>
<evidence type="ECO:0000313" key="9">
    <source>
        <dbReference type="EMBL" id="COW46165.1"/>
    </source>
</evidence>
<dbReference type="RefSeq" id="WP_003899729.1">
    <property type="nucleotide sequence ID" value="NZ_CBFFJG010000005.1"/>
</dbReference>
<dbReference type="EMBL" id="CGCX01000062">
    <property type="protein sequence ID" value="CFR66181.1"/>
    <property type="molecule type" value="Genomic_DNA"/>
</dbReference>
<evidence type="ECO:0000313" key="21">
    <source>
        <dbReference type="Proteomes" id="UP000189452"/>
    </source>
</evidence>
<reference evidence="10 21" key="3">
    <citation type="submission" date="2016-04" db="EMBL/GenBank/DDBJ databases">
        <authorList>
            <person name="Bigi M."/>
            <person name="Bigi F."/>
            <person name="Soria M.A."/>
        </authorList>
    </citation>
    <scope>NUCLEOTIDE SEQUENCE [LARGE SCALE GENOMIC DNA]</scope>
    <source>
        <strain evidence="10 21">6548</strain>
    </source>
</reference>
<evidence type="ECO:0000313" key="1">
    <source>
        <dbReference type="EMBL" id="CFE43125.1"/>
    </source>
</evidence>
<gene>
    <name evidence="10" type="ORF">A4S10_04030</name>
    <name evidence="11" type="ORF">DKC2_4096</name>
    <name evidence="3" type="ORF">ERS007657_00311</name>
    <name evidence="9" type="ORF">ERS007679_03894</name>
    <name evidence="1" type="ORF">ERS007681_03343</name>
    <name evidence="2" type="ORF">ERS007688_02897</name>
    <name evidence="8" type="ORF">ERS007720_02615</name>
    <name evidence="7" type="ORF">ERS007741_01948</name>
    <name evidence="5" type="ORF">ERS027646_03130</name>
    <name evidence="4" type="ORF">ERS027661_03967</name>
    <name evidence="6" type="ORF">ERS094118_00798</name>
</gene>
<evidence type="ECO:0000313" key="5">
    <source>
        <dbReference type="EMBL" id="CKT19253.1"/>
    </source>
</evidence>
<evidence type="ECO:0000313" key="14">
    <source>
        <dbReference type="Proteomes" id="UP000046680"/>
    </source>
</evidence>
<dbReference type="EMBL" id="COPH01000004">
    <property type="protein sequence ID" value="CLV64723.1"/>
    <property type="molecule type" value="Genomic_DNA"/>
</dbReference>
<evidence type="ECO:0000313" key="11">
    <source>
        <dbReference type="EMBL" id="VCU52175.1"/>
    </source>
</evidence>
<evidence type="ECO:0000313" key="20">
    <source>
        <dbReference type="Proteomes" id="UP000050139"/>
    </source>
</evidence>
<dbReference type="EMBL" id="LR027516">
    <property type="protein sequence ID" value="VCU52175.1"/>
    <property type="molecule type" value="Genomic_DNA"/>
</dbReference>
<dbReference type="EMBL" id="CFOE01000563">
    <property type="protein sequence ID" value="CFE43125.1"/>
    <property type="molecule type" value="Genomic_DNA"/>
</dbReference>
<proteinExistence type="predicted"/>
<dbReference type="EMBL" id="CSAJ01000348">
    <property type="protein sequence ID" value="COW42479.1"/>
    <property type="molecule type" value="Genomic_DNA"/>
</dbReference>
<dbReference type="Proteomes" id="UP000048600">
    <property type="component" value="Unassembled WGS sequence"/>
</dbReference>
<dbReference type="EMBL" id="LWDQ01000001">
    <property type="protein sequence ID" value="OMH61830.1"/>
    <property type="molecule type" value="Genomic_DNA"/>
</dbReference>
<reference evidence="6 20" key="2">
    <citation type="submission" date="2015-03" db="EMBL/GenBank/DDBJ databases">
        <authorList>
            <consortium name="Pathogen Informatics"/>
            <person name="Murphy D."/>
        </authorList>
    </citation>
    <scope>NUCLEOTIDE SEQUENCE [LARGE SCALE GENOMIC DNA]</scope>
    <source>
        <strain evidence="6 20">0268S</strain>
    </source>
</reference>
<dbReference type="Proteomes" id="UP000189452">
    <property type="component" value="Chromosome"/>
</dbReference>
<evidence type="ECO:0000313" key="13">
    <source>
        <dbReference type="Proteomes" id="UP000045842"/>
    </source>
</evidence>
<sequence>MWRRSMGWVGKKKSTAGQLAGTANELTKEVLERAVHRESPVIRPDVVVGIPAVDRRPKQ</sequence>
<evidence type="ECO:0000313" key="6">
    <source>
        <dbReference type="EMBL" id="CLV64723.1"/>
    </source>
</evidence>
<evidence type="ECO:0000313" key="3">
    <source>
        <dbReference type="EMBL" id="CFR66181.1"/>
    </source>
</evidence>
<dbReference type="Proteomes" id="UP000046947">
    <property type="component" value="Unassembled WGS sequence"/>
</dbReference>
<dbReference type="Proteomes" id="UP000049023">
    <property type="component" value="Unassembled WGS sequence"/>
</dbReference>
<dbReference type="Proteomes" id="UP000045842">
    <property type="component" value="Unassembled WGS sequence"/>
</dbReference>
<evidence type="ECO:0000313" key="16">
    <source>
        <dbReference type="Proteomes" id="UP000048289"/>
    </source>
</evidence>
<reference evidence="10 21" key="4">
    <citation type="submission" date="2017-02" db="EMBL/GenBank/DDBJ databases">
        <title>Protein polymorphisms may explain contrasting epidemiological fitness of two variants of a multidrug-resistant Mycobacterium tuberculosis strain.</title>
        <authorList>
            <person name="Bigi M.M."/>
            <person name="Lopez B."/>
            <person name="Blanco F.C."/>
            <person name="Sasiain M.C."/>
            <person name="De La Barrera S."/>
            <person name="Ritacco V."/>
            <person name="Bigi F."/>
            <person name="Soria M.A."/>
        </authorList>
    </citation>
    <scope>NUCLEOTIDE SEQUENCE [LARGE SCALE GENOMIC DNA]</scope>
    <source>
        <strain evidence="10 21">6548</strain>
    </source>
</reference>
<evidence type="ECO:0000313" key="7">
    <source>
        <dbReference type="EMBL" id="COW24690.1"/>
    </source>
</evidence>
<organism evidence="8 12">
    <name type="scientific">Mycobacterium tuberculosis</name>
    <dbReference type="NCBI Taxonomy" id="1773"/>
    <lineage>
        <taxon>Bacteria</taxon>
        <taxon>Bacillati</taxon>
        <taxon>Actinomycetota</taxon>
        <taxon>Actinomycetes</taxon>
        <taxon>Mycobacteriales</taxon>
        <taxon>Mycobacteriaceae</taxon>
        <taxon>Mycobacterium</taxon>
        <taxon>Mycobacterium tuberculosis complex</taxon>
    </lineage>
</organism>
<evidence type="ECO:0000313" key="4">
    <source>
        <dbReference type="EMBL" id="CKT12833.1"/>
    </source>
</evidence>
<evidence type="ECO:0000313" key="8">
    <source>
        <dbReference type="EMBL" id="COW42479.1"/>
    </source>
</evidence>
<evidence type="ECO:0000313" key="15">
    <source>
        <dbReference type="Proteomes" id="UP000046947"/>
    </source>
</evidence>
<evidence type="ECO:0000313" key="12">
    <source>
        <dbReference type="Proteomes" id="UP000044938"/>
    </source>
</evidence>
<dbReference type="Proteomes" id="UP000050139">
    <property type="component" value="Unassembled WGS sequence"/>
</dbReference>
<dbReference type="Proteomes" id="UP000048289">
    <property type="component" value="Unassembled WGS sequence"/>
</dbReference>
<evidence type="ECO:0000313" key="19">
    <source>
        <dbReference type="Proteomes" id="UP000049023"/>
    </source>
</evidence>
<dbReference type="EMBL" id="CFOH01000546">
    <property type="protein sequence ID" value="CFE60668.1"/>
    <property type="molecule type" value="Genomic_DNA"/>
</dbReference>
<reference evidence="11 22" key="5">
    <citation type="submission" date="2018-08" db="EMBL/GenBank/DDBJ databases">
        <authorList>
            <person name="Fokvardsen B D."/>
            <person name="Norman A."/>
        </authorList>
    </citation>
    <scope>NUCLEOTIDE SEQUENCE [LARGE SCALE GENOMIC DNA]</scope>
    <source>
        <strain evidence="11 22">DKC2</strain>
    </source>
</reference>
<accession>A0A0E7X9K6</accession>
<dbReference type="Proteomes" id="UP000044938">
    <property type="component" value="Unassembled WGS sequence"/>
</dbReference>
<dbReference type="AlphaFoldDB" id="A0A0E7X9K6"/>
<evidence type="ECO:0000313" key="10">
    <source>
        <dbReference type="EMBL" id="OMH61830.1"/>
    </source>
</evidence>